<feature type="domain" description="HTH marR-type" evidence="1">
    <location>
        <begin position="1"/>
        <end position="138"/>
    </location>
</feature>
<reference evidence="3" key="1">
    <citation type="submission" date="2019-03" db="EMBL/GenBank/DDBJ databases">
        <title>Weissella sp. 26KH-42 Genome sequencing.</title>
        <authorList>
            <person name="Heo J."/>
            <person name="Kim S.-J."/>
            <person name="Kim J.-S."/>
            <person name="Hong S.-B."/>
            <person name="Kwon S.-W."/>
        </authorList>
    </citation>
    <scope>NUCLEOTIDE SEQUENCE [LARGE SCALE GENOMIC DNA]</scope>
    <source>
        <strain evidence="3">26KH-42</strain>
    </source>
</reference>
<organism evidence="2 3">
    <name type="scientific">Periweissella cryptocerci</name>
    <dbReference type="NCBI Taxonomy" id="2506420"/>
    <lineage>
        <taxon>Bacteria</taxon>
        <taxon>Bacillati</taxon>
        <taxon>Bacillota</taxon>
        <taxon>Bacilli</taxon>
        <taxon>Lactobacillales</taxon>
        <taxon>Lactobacillaceae</taxon>
        <taxon>Periweissella</taxon>
    </lineage>
</organism>
<dbReference type="InterPro" id="IPR039422">
    <property type="entry name" value="MarR/SlyA-like"/>
</dbReference>
<dbReference type="PANTHER" id="PTHR33164:SF43">
    <property type="entry name" value="HTH-TYPE TRANSCRIPTIONAL REPRESSOR YETL"/>
    <property type="match status" value="1"/>
</dbReference>
<dbReference type="KEGG" id="wei:EQG49_03825"/>
<dbReference type="InterPro" id="IPR036388">
    <property type="entry name" value="WH-like_DNA-bd_sf"/>
</dbReference>
<dbReference type="SUPFAM" id="SSF46785">
    <property type="entry name" value="Winged helix' DNA-binding domain"/>
    <property type="match status" value="1"/>
</dbReference>
<evidence type="ECO:0000313" key="2">
    <source>
        <dbReference type="EMBL" id="QBO35648.1"/>
    </source>
</evidence>
<protein>
    <submittedName>
        <fullName evidence="2">MarR family transcriptional regulator</fullName>
    </submittedName>
</protein>
<dbReference type="GO" id="GO:0003700">
    <property type="term" value="F:DNA-binding transcription factor activity"/>
    <property type="evidence" value="ECO:0007669"/>
    <property type="project" value="InterPro"/>
</dbReference>
<dbReference type="EMBL" id="CP037940">
    <property type="protein sequence ID" value="QBO35648.1"/>
    <property type="molecule type" value="Genomic_DNA"/>
</dbReference>
<dbReference type="Pfam" id="PF12802">
    <property type="entry name" value="MarR_2"/>
    <property type="match status" value="1"/>
</dbReference>
<keyword evidence="3" id="KW-1185">Reference proteome</keyword>
<dbReference type="SMART" id="SM00347">
    <property type="entry name" value="HTH_MARR"/>
    <property type="match status" value="1"/>
</dbReference>
<dbReference type="GO" id="GO:0006950">
    <property type="term" value="P:response to stress"/>
    <property type="evidence" value="ECO:0007669"/>
    <property type="project" value="TreeGrafter"/>
</dbReference>
<sequence length="150" mass="17459">MKTELLEKYIDAYLSTLKYLDDFVSQTAIEYNLSFEQYLIIREIAQRDGLTMTDIVDERNVTRAAISRQIKMLLKRNYVYQEADANDRRRMLLHLTPDGKEAERIISKKVRERFNGWIDIFGQAKAEEILSFIQDFGAVAGNGTAKEIKE</sequence>
<evidence type="ECO:0000259" key="1">
    <source>
        <dbReference type="PROSITE" id="PS50995"/>
    </source>
</evidence>
<dbReference type="InterPro" id="IPR000835">
    <property type="entry name" value="HTH_MarR-typ"/>
</dbReference>
<dbReference type="OrthoDB" id="1903871at2"/>
<evidence type="ECO:0000313" key="3">
    <source>
        <dbReference type="Proteomes" id="UP000292886"/>
    </source>
</evidence>
<proteinExistence type="predicted"/>
<dbReference type="AlphaFoldDB" id="A0A4P6YSG5"/>
<dbReference type="Proteomes" id="UP000292886">
    <property type="component" value="Chromosome"/>
</dbReference>
<accession>A0A4P6YSG5</accession>
<dbReference type="PANTHER" id="PTHR33164">
    <property type="entry name" value="TRANSCRIPTIONAL REGULATOR, MARR FAMILY"/>
    <property type="match status" value="1"/>
</dbReference>
<gene>
    <name evidence="2" type="ORF">EQG49_03825</name>
</gene>
<dbReference type="PROSITE" id="PS50995">
    <property type="entry name" value="HTH_MARR_2"/>
    <property type="match status" value="1"/>
</dbReference>
<dbReference type="RefSeq" id="WP_133362727.1">
    <property type="nucleotide sequence ID" value="NZ_CP037940.1"/>
</dbReference>
<name>A0A4P6YSG5_9LACO</name>
<dbReference type="InterPro" id="IPR036390">
    <property type="entry name" value="WH_DNA-bd_sf"/>
</dbReference>
<dbReference type="Gene3D" id="1.10.10.10">
    <property type="entry name" value="Winged helix-like DNA-binding domain superfamily/Winged helix DNA-binding domain"/>
    <property type="match status" value="1"/>
</dbReference>